<dbReference type="GO" id="GO:0005576">
    <property type="term" value="C:extracellular region"/>
    <property type="evidence" value="ECO:0007669"/>
    <property type="project" value="UniProtKB-SubCell"/>
</dbReference>
<evidence type="ECO:0000313" key="10">
    <source>
        <dbReference type="Proteomes" id="UP000515561"/>
    </source>
</evidence>
<name>A0A6S6QYV9_9FIRM</name>
<dbReference type="SUPFAM" id="SSF51126">
    <property type="entry name" value="Pectin lyase-like"/>
    <property type="match status" value="1"/>
</dbReference>
<accession>A0A6S6QYV9</accession>
<sequence>MLQIFRGQKRRFMAMLLCLAMVLTMLPQRAKADTVEVGEAIEVTNELQSGEGLEDMREEAVSMISSESASVAMLLLADNLEAKEYDTSFEVGGFTIKASGNKKVAVDTNSKTADDGTSFAKRLKLNGTGDKENRSIHFSTVSGAAITIYALSGSSTADRSLDLYNIDGTMVGSVPAYSTTLTAATITVNNTGDYYIASPSSGVNVYGIRVTADGGGEVEERADWNTVAAPVISDITQSEGKILVRFELVTGKDGADKATVVRMDKSGNIIDSVLVGKDSSRTNRTAEFLPDRSGAYCFKVIAERTEETTVKESSVSEEFTFVLPLSAPSIKGANNAGNGSVVIRWDAVAEAEDYVVSYKEEGTTEFIAGPTVQGTEAVVNGLAIGSTYIFSVKAARGKDVSESGEITLKITEKEERAWYFSAFGPGVNTDNNYYSKNEEAGSVTVASENGKGKLQPPSTDGLAYYYTTINPETENFILSGKVTVDSWTFSNGQEGFGIMAADAVGQNGDSSAFWNNSYMLGAMKVEYFWDTNKQDVSDSGSKIVMKQGIGAQEKRGVTAENIADGTIVTNINDLFRSTIATLDTSCGLKGAGTYNIIGNYNNAQPPTGTVDESELKTTFVFTLQRDNTGYRLSYTDEEGKTVSKLFYDLERNVLTQIDRENMYVGFFASRNAKITVTDIALVTTDPATDPPAEEQEITYVTPSYRVISAKTSAVEEYELTFIANADGVLSIKDSNNRDIVTEQPVTAGTYRKHTVTLLKGTNTFKLIFTPNEDYSPSKYEKLSSYDTVSFDHSVIYNNYNRNVLHVSPEGTARGTGAENDPLDVYTAVQYAKPGQIILVKGGTYNLYKTITVERGINGTAEKMIYFIADERSKERPVFDFNASSAGMVIAGDYWYFKGFDVTKSADAAKGLQLSGDNCVIDSVNTYYNGNTGLQISRYLSTDLYEDWPSNNLILNCTSYGNSDRGYEDADGFAAKLTIGDGNVFDGCIAYNNADDGWDLFAKVETGPIGKVVIKNCVAYGNGYLPDGTNAGNGNGFKLGGSSVTGYHTLINSVSYNNKSKGIDSNSCPDIQVYQCTTFNNESYNVAFYTTDAVTTDFFADGILSYRTEDKGINENIKPKGSQDLEKIYGTSNYYWEANKAASTNTVNDRVSEDWFVNMDTSIQVTRNDDGTINMNGLLTLTDKAPLNTGARMSGTPSASIVIPEEPAVTPAPTSAPDDITENRNDTDLKISPVLDNGKELEFTLPKDEKGNTAWKETITYIEGKLKERNVLSSTDSKGDEIVYNITFHMNKDTIIPKEVLEVVQGKPVQLNLILDNGMVWTINGVDVAKEAIKTTDLGVKWNEGNIPEKAGKKFLQAVNEPVSRQISLIHEGDFGFTATLTINLNRLAEGEKEALLRADGKHKVAGMYYYNPKSGTFTLQSSSQIETNGIVKFTFDHASDYILLVGEKLILNEETLHEITVGGVAAGTTGKSKLYAGGTADKTKKLVVKLPASMQEAIDKELVEYKTVYTSSNKSVATVSKSGLITAVGSGNTVVTVKLTLNDITLVFKHQVSVEKARITFVKAVEKLAVNKQAVFEVKLFGYAAKDIVWMTSKRNISVVSKNYGKTKAIVYGISEGTEDVYIKLRSSNDDIALVKAKITVVRTKK</sequence>
<keyword evidence="4" id="KW-0479">Metal-binding</keyword>
<dbReference type="GO" id="GO:0016837">
    <property type="term" value="F:carbon-oxygen lyase activity, acting on polysaccharides"/>
    <property type="evidence" value="ECO:0007669"/>
    <property type="project" value="TreeGrafter"/>
</dbReference>
<dbReference type="InterPro" id="IPR006626">
    <property type="entry name" value="PbH1"/>
</dbReference>
<evidence type="ECO:0000256" key="8">
    <source>
        <dbReference type="ARBA" id="ARBA00038263"/>
    </source>
</evidence>
<reference evidence="9 10" key="1">
    <citation type="journal article" date="2016" name="Int. J. Syst. Evol. Microbiol.">
        <title>Descriptions of Anaerotaenia torta gen. nov., sp. nov. and Anaerocolumna cellulosilytica gen. nov., sp. nov. isolated from a methanogenic reactor of cattle waste.</title>
        <authorList>
            <person name="Uek A."/>
            <person name="Ohtaki Y."/>
            <person name="Kaku N."/>
            <person name="Ueki K."/>
        </authorList>
    </citation>
    <scope>NUCLEOTIDE SEQUENCE [LARGE SCALE GENOMIC DNA]</scope>
    <source>
        <strain evidence="9 10">SN021</strain>
    </source>
</reference>
<keyword evidence="3" id="KW-0964">Secreted</keyword>
<dbReference type="Pfam" id="PF25849">
    <property type="entry name" value="PelX_N"/>
    <property type="match status" value="1"/>
</dbReference>
<keyword evidence="7" id="KW-0456">Lyase</keyword>
<dbReference type="InterPro" id="IPR011050">
    <property type="entry name" value="Pectin_lyase_fold/virulence"/>
</dbReference>
<evidence type="ECO:0000313" key="9">
    <source>
        <dbReference type="EMBL" id="BCJ94249.1"/>
    </source>
</evidence>
<dbReference type="InterPro" id="IPR013783">
    <property type="entry name" value="Ig-like_fold"/>
</dbReference>
<dbReference type="SUPFAM" id="SSF49373">
    <property type="entry name" value="Invasin/intimin cell-adhesion fragments"/>
    <property type="match status" value="1"/>
</dbReference>
<organism evidence="9 10">
    <name type="scientific">Anaerocolumna cellulosilytica</name>
    <dbReference type="NCBI Taxonomy" id="433286"/>
    <lineage>
        <taxon>Bacteria</taxon>
        <taxon>Bacillati</taxon>
        <taxon>Bacillota</taxon>
        <taxon>Clostridia</taxon>
        <taxon>Lachnospirales</taxon>
        <taxon>Lachnospiraceae</taxon>
        <taxon>Anaerocolumna</taxon>
    </lineage>
</organism>
<gene>
    <name evidence="9" type="ORF">acsn021_18180</name>
</gene>
<dbReference type="InterPro" id="IPR003343">
    <property type="entry name" value="Big_2"/>
</dbReference>
<dbReference type="EMBL" id="AP023367">
    <property type="protein sequence ID" value="BCJ94249.1"/>
    <property type="molecule type" value="Genomic_DNA"/>
</dbReference>
<comment type="similarity">
    <text evidence="8">Belongs to the polysaccharide lyase 9 family.</text>
</comment>
<comment type="cofactor">
    <cofactor evidence="1">
        <name>Ca(2+)</name>
        <dbReference type="ChEBI" id="CHEBI:29108"/>
    </cofactor>
</comment>
<dbReference type="SUPFAM" id="SSF49265">
    <property type="entry name" value="Fibronectin type III"/>
    <property type="match status" value="1"/>
</dbReference>
<proteinExistence type="inferred from homology"/>
<comment type="subcellular location">
    <subcellularLocation>
        <location evidence="2">Secreted</location>
    </subcellularLocation>
</comment>
<dbReference type="KEGG" id="acel:acsn021_18180"/>
<dbReference type="InterPro" id="IPR058953">
    <property type="entry name" value="PelX-like_N"/>
</dbReference>
<dbReference type="GO" id="GO:0046872">
    <property type="term" value="F:metal ion binding"/>
    <property type="evidence" value="ECO:0007669"/>
    <property type="project" value="UniProtKB-KW"/>
</dbReference>
<protein>
    <submittedName>
        <fullName evidence="9">Uncharacterized protein</fullName>
    </submittedName>
</protein>
<dbReference type="CDD" id="cd00063">
    <property type="entry name" value="FN3"/>
    <property type="match status" value="1"/>
</dbReference>
<dbReference type="PROSITE" id="PS50853">
    <property type="entry name" value="FN3"/>
    <property type="match status" value="1"/>
</dbReference>
<dbReference type="PANTHER" id="PTHR40088">
    <property type="entry name" value="PECTATE LYASE (EUROFUNG)"/>
    <property type="match status" value="1"/>
</dbReference>
<dbReference type="InterPro" id="IPR012334">
    <property type="entry name" value="Pectin_lyas_fold"/>
</dbReference>
<dbReference type="PANTHER" id="PTHR40088:SF1">
    <property type="entry name" value="PECTATE LYASE PEL9"/>
    <property type="match status" value="1"/>
</dbReference>
<evidence type="ECO:0000256" key="1">
    <source>
        <dbReference type="ARBA" id="ARBA00001913"/>
    </source>
</evidence>
<dbReference type="InterPro" id="IPR003961">
    <property type="entry name" value="FN3_dom"/>
</dbReference>
<evidence type="ECO:0000256" key="7">
    <source>
        <dbReference type="ARBA" id="ARBA00023239"/>
    </source>
</evidence>
<evidence type="ECO:0000256" key="4">
    <source>
        <dbReference type="ARBA" id="ARBA00022723"/>
    </source>
</evidence>
<dbReference type="Pfam" id="PF02368">
    <property type="entry name" value="Big_2"/>
    <property type="match status" value="1"/>
</dbReference>
<dbReference type="Gene3D" id="2.160.20.10">
    <property type="entry name" value="Single-stranded right-handed beta-helix, Pectin lyase-like"/>
    <property type="match status" value="1"/>
</dbReference>
<evidence type="ECO:0000256" key="5">
    <source>
        <dbReference type="ARBA" id="ARBA00022729"/>
    </source>
</evidence>
<dbReference type="Pfam" id="PF25850">
    <property type="entry name" value="PelX_Ig"/>
    <property type="match status" value="1"/>
</dbReference>
<keyword evidence="10" id="KW-1185">Reference proteome</keyword>
<dbReference type="Gene3D" id="2.60.40.10">
    <property type="entry name" value="Immunoglobulins"/>
    <property type="match status" value="1"/>
</dbReference>
<dbReference type="InterPro" id="IPR058863">
    <property type="entry name" value="PelX-like_Ig"/>
</dbReference>
<evidence type="ECO:0000256" key="3">
    <source>
        <dbReference type="ARBA" id="ARBA00022525"/>
    </source>
</evidence>
<evidence type="ECO:0000256" key="2">
    <source>
        <dbReference type="ARBA" id="ARBA00004613"/>
    </source>
</evidence>
<keyword evidence="6" id="KW-0106">Calcium</keyword>
<evidence type="ECO:0000256" key="6">
    <source>
        <dbReference type="ARBA" id="ARBA00022837"/>
    </source>
</evidence>
<dbReference type="SMART" id="SM00710">
    <property type="entry name" value="PbH1"/>
    <property type="match status" value="8"/>
</dbReference>
<keyword evidence="5" id="KW-0732">Signal</keyword>
<dbReference type="Gene3D" id="2.60.40.1080">
    <property type="match status" value="1"/>
</dbReference>
<dbReference type="RefSeq" id="WP_184091204.1">
    <property type="nucleotide sequence ID" value="NZ_AP023367.1"/>
</dbReference>
<dbReference type="InterPro" id="IPR008964">
    <property type="entry name" value="Invasin/intimin_cell_adhesion"/>
</dbReference>
<dbReference type="InterPro" id="IPR052052">
    <property type="entry name" value="Polysaccharide_Lyase_9"/>
</dbReference>
<dbReference type="Proteomes" id="UP000515561">
    <property type="component" value="Chromosome"/>
</dbReference>
<dbReference type="InterPro" id="IPR036116">
    <property type="entry name" value="FN3_sf"/>
</dbReference>
<dbReference type="SMART" id="SM00060">
    <property type="entry name" value="FN3"/>
    <property type="match status" value="1"/>
</dbReference>